<keyword evidence="2" id="KW-1185">Reference proteome</keyword>
<protein>
    <submittedName>
        <fullName evidence="1">Uncharacterized protein</fullName>
    </submittedName>
</protein>
<dbReference type="EMBL" id="CM044701">
    <property type="protein sequence ID" value="KAI5680771.1"/>
    <property type="molecule type" value="Genomic_DNA"/>
</dbReference>
<dbReference type="Proteomes" id="UP001060085">
    <property type="component" value="Linkage Group LG01"/>
</dbReference>
<sequence length="140" mass="15628">MEPNCNGGDVMAQFKAFHRRLDTLQMTSSNNQSELYYGNRSTSQCGEEFNPLLYTFNESEHNLDSLNVDIALTISSICVILKKLGKESLEEKGKNLEKKGPMLNLKGKGHEWRSLSSQGSLLICTRSDRATESLPDVALN</sequence>
<organism evidence="1 2">
    <name type="scientific">Catharanthus roseus</name>
    <name type="common">Madagascar periwinkle</name>
    <name type="synonym">Vinca rosea</name>
    <dbReference type="NCBI Taxonomy" id="4058"/>
    <lineage>
        <taxon>Eukaryota</taxon>
        <taxon>Viridiplantae</taxon>
        <taxon>Streptophyta</taxon>
        <taxon>Embryophyta</taxon>
        <taxon>Tracheophyta</taxon>
        <taxon>Spermatophyta</taxon>
        <taxon>Magnoliopsida</taxon>
        <taxon>eudicotyledons</taxon>
        <taxon>Gunneridae</taxon>
        <taxon>Pentapetalae</taxon>
        <taxon>asterids</taxon>
        <taxon>lamiids</taxon>
        <taxon>Gentianales</taxon>
        <taxon>Apocynaceae</taxon>
        <taxon>Rauvolfioideae</taxon>
        <taxon>Vinceae</taxon>
        <taxon>Catharanthinae</taxon>
        <taxon>Catharanthus</taxon>
    </lineage>
</organism>
<comment type="caution">
    <text evidence="1">The sequence shown here is derived from an EMBL/GenBank/DDBJ whole genome shotgun (WGS) entry which is preliminary data.</text>
</comment>
<accession>A0ACC0C7K7</accession>
<proteinExistence type="predicted"/>
<name>A0ACC0C7K7_CATRO</name>
<reference evidence="2" key="1">
    <citation type="journal article" date="2023" name="Nat. Plants">
        <title>Single-cell RNA sequencing provides a high-resolution roadmap for understanding the multicellular compartmentation of specialized metabolism.</title>
        <authorList>
            <person name="Sun S."/>
            <person name="Shen X."/>
            <person name="Li Y."/>
            <person name="Li Y."/>
            <person name="Wang S."/>
            <person name="Li R."/>
            <person name="Zhang H."/>
            <person name="Shen G."/>
            <person name="Guo B."/>
            <person name="Wei J."/>
            <person name="Xu J."/>
            <person name="St-Pierre B."/>
            <person name="Chen S."/>
            <person name="Sun C."/>
        </authorList>
    </citation>
    <scope>NUCLEOTIDE SEQUENCE [LARGE SCALE GENOMIC DNA]</scope>
</reference>
<gene>
    <name evidence="1" type="ORF">M9H77_01998</name>
</gene>
<evidence type="ECO:0000313" key="1">
    <source>
        <dbReference type="EMBL" id="KAI5680771.1"/>
    </source>
</evidence>
<evidence type="ECO:0000313" key="2">
    <source>
        <dbReference type="Proteomes" id="UP001060085"/>
    </source>
</evidence>